<feature type="compositionally biased region" description="Basic and acidic residues" evidence="7">
    <location>
        <begin position="32"/>
        <end position="47"/>
    </location>
</feature>
<evidence type="ECO:0000256" key="3">
    <source>
        <dbReference type="ARBA" id="ARBA00023015"/>
    </source>
</evidence>
<keyword evidence="6" id="KW-0539">Nucleus</keyword>
<dbReference type="InterPro" id="IPR009044">
    <property type="entry name" value="ssDNA-bd_transcriptional_reg"/>
</dbReference>
<comment type="subcellular location">
    <subcellularLocation>
        <location evidence="1">Nucleus</location>
    </subcellularLocation>
</comment>
<keyword evidence="5" id="KW-0804">Transcription</keyword>
<dbReference type="GeneID" id="100204735"/>
<evidence type="ECO:0000313" key="9">
    <source>
        <dbReference type="Proteomes" id="UP001652625"/>
    </source>
</evidence>
<accession>A0ABM4DDX4</accession>
<dbReference type="Proteomes" id="UP001652625">
    <property type="component" value="Chromosome 13"/>
</dbReference>
<dbReference type="SUPFAM" id="SSF54447">
    <property type="entry name" value="ssDNA-binding transcriptional regulator domain"/>
    <property type="match status" value="1"/>
</dbReference>
<comment type="similarity">
    <text evidence="2">Belongs to the transcriptional coactivator PC4 family.</text>
</comment>
<evidence type="ECO:0000256" key="6">
    <source>
        <dbReference type="ARBA" id="ARBA00023242"/>
    </source>
</evidence>
<dbReference type="InterPro" id="IPR003173">
    <property type="entry name" value="PC4_C"/>
</dbReference>
<reference evidence="10" key="1">
    <citation type="submission" date="2025-08" db="UniProtKB">
        <authorList>
            <consortium name="RefSeq"/>
        </authorList>
    </citation>
    <scope>IDENTIFICATION</scope>
</reference>
<dbReference type="PANTHER" id="PTHR13215">
    <property type="entry name" value="RNA POLYMERASE II TRANSCRIPTIONAL COACTIVATOR"/>
    <property type="match status" value="1"/>
</dbReference>
<evidence type="ECO:0000256" key="2">
    <source>
        <dbReference type="ARBA" id="ARBA00009001"/>
    </source>
</evidence>
<dbReference type="InterPro" id="IPR045125">
    <property type="entry name" value="Sub1/Tcp4-like"/>
</dbReference>
<dbReference type="RefSeq" id="XP_065672606.1">
    <property type="nucleotide sequence ID" value="XM_065816534.1"/>
</dbReference>
<evidence type="ECO:0000256" key="5">
    <source>
        <dbReference type="ARBA" id="ARBA00023163"/>
    </source>
</evidence>
<gene>
    <name evidence="10" type="primary">LOC100204735</name>
</gene>
<keyword evidence="9" id="KW-1185">Reference proteome</keyword>
<keyword evidence="4" id="KW-0238">DNA-binding</keyword>
<dbReference type="Gene3D" id="2.30.31.10">
    <property type="entry name" value="Transcriptional Coactivator Pc4, Chain A"/>
    <property type="match status" value="1"/>
</dbReference>
<evidence type="ECO:0000256" key="4">
    <source>
        <dbReference type="ARBA" id="ARBA00023125"/>
    </source>
</evidence>
<feature type="domain" description="Transcriptional coactivator p15 (PC4) C-terminal" evidence="8">
    <location>
        <begin position="53"/>
        <end position="105"/>
    </location>
</feature>
<evidence type="ECO:0000259" key="8">
    <source>
        <dbReference type="Pfam" id="PF02229"/>
    </source>
</evidence>
<dbReference type="Pfam" id="PF02229">
    <property type="entry name" value="PC4"/>
    <property type="match status" value="1"/>
</dbReference>
<protein>
    <submittedName>
        <fullName evidence="10">RNA polymerase II transcriptional coactivator isoform X2</fullName>
    </submittedName>
</protein>
<proteinExistence type="inferred from homology"/>
<feature type="region of interest" description="Disordered" evidence="7">
    <location>
        <begin position="1"/>
        <end position="53"/>
    </location>
</feature>
<evidence type="ECO:0000313" key="10">
    <source>
        <dbReference type="RefSeq" id="XP_065672606.1"/>
    </source>
</evidence>
<evidence type="ECO:0000256" key="1">
    <source>
        <dbReference type="ARBA" id="ARBA00004123"/>
    </source>
</evidence>
<organism evidence="9 10">
    <name type="scientific">Hydra vulgaris</name>
    <name type="common">Hydra</name>
    <name type="synonym">Hydra attenuata</name>
    <dbReference type="NCBI Taxonomy" id="6087"/>
    <lineage>
        <taxon>Eukaryota</taxon>
        <taxon>Metazoa</taxon>
        <taxon>Cnidaria</taxon>
        <taxon>Hydrozoa</taxon>
        <taxon>Hydroidolina</taxon>
        <taxon>Anthoathecata</taxon>
        <taxon>Aplanulata</taxon>
        <taxon>Hydridae</taxon>
        <taxon>Hydra</taxon>
    </lineage>
</organism>
<evidence type="ECO:0000256" key="7">
    <source>
        <dbReference type="SAM" id="MobiDB-lite"/>
    </source>
</evidence>
<name>A0ABM4DDX4_HYDVU</name>
<keyword evidence="3" id="KW-0805">Transcription regulation</keyword>
<sequence length="115" mass="13117">MSKSRVVSKEFVDSDTDSSDGENKKTKKRKVVKEAKPNDVKSNDVKSENTNSWPLSKQRRVTVDEFRGKKLISIREYYTDKNSGEEKPGKKGISLTLEQWQELVKVVEAVNNALK</sequence>